<evidence type="ECO:0000256" key="4">
    <source>
        <dbReference type="ARBA" id="ARBA00022989"/>
    </source>
</evidence>
<keyword evidence="4 6" id="KW-1133">Transmembrane helix</keyword>
<organism evidence="7 8">
    <name type="scientific">Apiotrichum porosum</name>
    <dbReference type="NCBI Taxonomy" id="105984"/>
    <lineage>
        <taxon>Eukaryota</taxon>
        <taxon>Fungi</taxon>
        <taxon>Dikarya</taxon>
        <taxon>Basidiomycota</taxon>
        <taxon>Agaricomycotina</taxon>
        <taxon>Tremellomycetes</taxon>
        <taxon>Trichosporonales</taxon>
        <taxon>Trichosporonaceae</taxon>
        <taxon>Apiotrichum</taxon>
    </lineage>
</organism>
<proteinExistence type="inferred from homology"/>
<evidence type="ECO:0000256" key="3">
    <source>
        <dbReference type="ARBA" id="ARBA00022692"/>
    </source>
</evidence>
<comment type="subcellular location">
    <subcellularLocation>
        <location evidence="1 6">Membrane</location>
        <topology evidence="1 6">Multi-pass membrane protein</topology>
    </subcellularLocation>
</comment>
<protein>
    <recommendedName>
        <fullName evidence="6">Dolichyl-diphosphooligosaccharide-protein glycosyltransferase subunit OST5</fullName>
    </recommendedName>
</protein>
<comment type="caution">
    <text evidence="7">The sequence shown here is derived from an EMBL/GenBank/DDBJ whole genome shotgun (WGS) entry which is preliminary data.</text>
</comment>
<name>A0A427XKH9_9TREE</name>
<evidence type="ECO:0000256" key="6">
    <source>
        <dbReference type="RuleBase" id="RU367008"/>
    </source>
</evidence>
<evidence type="ECO:0000256" key="2">
    <source>
        <dbReference type="ARBA" id="ARBA00009825"/>
    </source>
</evidence>
<comment type="subunit">
    <text evidence="6">Component of the oligosaccharyltransferase (OST) complex.</text>
</comment>
<keyword evidence="3 6" id="KW-0812">Transmembrane</keyword>
<evidence type="ECO:0000313" key="8">
    <source>
        <dbReference type="Proteomes" id="UP000279236"/>
    </source>
</evidence>
<reference evidence="7 8" key="1">
    <citation type="submission" date="2018-11" db="EMBL/GenBank/DDBJ databases">
        <title>Genome sequence of Apiotrichum porosum DSM 27194.</title>
        <authorList>
            <person name="Aliyu H."/>
            <person name="Gorte O."/>
            <person name="Ochsenreither K."/>
        </authorList>
    </citation>
    <scope>NUCLEOTIDE SEQUENCE [LARGE SCALE GENOMIC DNA]</scope>
    <source>
        <strain evidence="7 8">DSM 27194</strain>
    </source>
</reference>
<keyword evidence="5 6" id="KW-0472">Membrane</keyword>
<comment type="similarity">
    <text evidence="2 6">Belongs to the OST5 family.</text>
</comment>
<accession>A0A427XKH9</accession>
<dbReference type="OrthoDB" id="2503643at2759"/>
<dbReference type="RefSeq" id="XP_028474542.1">
    <property type="nucleotide sequence ID" value="XM_028617235.1"/>
</dbReference>
<feature type="transmembrane region" description="Helical" evidence="6">
    <location>
        <begin position="25"/>
        <end position="45"/>
    </location>
</feature>
<dbReference type="InterPro" id="IPR007915">
    <property type="entry name" value="TMEM258/Ost5"/>
</dbReference>
<dbReference type="EMBL" id="RSCE01000010">
    <property type="protein sequence ID" value="RSH79395.1"/>
    <property type="molecule type" value="Genomic_DNA"/>
</dbReference>
<gene>
    <name evidence="7" type="ORF">EHS24_001441</name>
</gene>
<dbReference type="GO" id="GO:0006487">
    <property type="term" value="P:protein N-linked glycosylation"/>
    <property type="evidence" value="ECO:0007669"/>
    <property type="project" value="UniProtKB-UniRule"/>
</dbReference>
<dbReference type="GO" id="GO:0008250">
    <property type="term" value="C:oligosaccharyltransferase complex"/>
    <property type="evidence" value="ECO:0007669"/>
    <property type="project" value="UniProtKB-UniRule"/>
</dbReference>
<dbReference type="AlphaFoldDB" id="A0A427XKH9"/>
<keyword evidence="8" id="KW-1185">Reference proteome</keyword>
<dbReference type="Pfam" id="PF05251">
    <property type="entry name" value="Ost5"/>
    <property type="match status" value="1"/>
</dbReference>
<feature type="transmembrane region" description="Helical" evidence="6">
    <location>
        <begin position="57"/>
        <end position="81"/>
    </location>
</feature>
<comment type="function">
    <text evidence="6">Subunit of the oligosaccharyl transferase (OST) complex that catalyzes the initial transfer of a defined glycan (Glc(3)Man(9)GlcNAc(2) in eukaryotes) from the lipid carrier dolichol-pyrophosphate to an asparagine residue within an Asn-X-Ser/Thr consensus motif in nascent polypeptide chains, the first step in protein N-glycosylation. N-glycosylation occurs cotranslationally and the complex associates with the Sec61 complex at the channel-forming translocon complex that mediates protein translocation across the endoplasmic reticulum (ER). All subunits are required for a maximal enzyme activity.</text>
</comment>
<dbReference type="Proteomes" id="UP000279236">
    <property type="component" value="Unassembled WGS sequence"/>
</dbReference>
<evidence type="ECO:0000313" key="7">
    <source>
        <dbReference type="EMBL" id="RSH79395.1"/>
    </source>
</evidence>
<evidence type="ECO:0000256" key="5">
    <source>
        <dbReference type="ARBA" id="ARBA00023136"/>
    </source>
</evidence>
<dbReference type="GeneID" id="39585984"/>
<sequence length="82" mass="8321">MEGYTQVKVLHSGLPAYAPLVPTSALPTIAFVSLCAAFALTFTLTTLHKSSIPVVELVTALVAAALAGGGVVALFCTVGVYV</sequence>
<evidence type="ECO:0000256" key="1">
    <source>
        <dbReference type="ARBA" id="ARBA00004141"/>
    </source>
</evidence>
<dbReference type="STRING" id="105984.A0A427XKH9"/>